<proteinExistence type="predicted"/>
<dbReference type="OrthoDB" id="10684587at2759"/>
<accession>W7X457</accession>
<evidence type="ECO:0000313" key="3">
    <source>
        <dbReference type="Proteomes" id="UP000009168"/>
    </source>
</evidence>
<dbReference type="InParanoid" id="W7X457"/>
<organism evidence="2 3">
    <name type="scientific">Tetrahymena thermophila (strain SB210)</name>
    <dbReference type="NCBI Taxonomy" id="312017"/>
    <lineage>
        <taxon>Eukaryota</taxon>
        <taxon>Sar</taxon>
        <taxon>Alveolata</taxon>
        <taxon>Ciliophora</taxon>
        <taxon>Intramacronucleata</taxon>
        <taxon>Oligohymenophorea</taxon>
        <taxon>Hymenostomatida</taxon>
        <taxon>Tetrahymenina</taxon>
        <taxon>Tetrahymenidae</taxon>
        <taxon>Tetrahymena</taxon>
    </lineage>
</organism>
<dbReference type="Proteomes" id="UP000009168">
    <property type="component" value="Unassembled WGS sequence"/>
</dbReference>
<evidence type="ECO:0000256" key="1">
    <source>
        <dbReference type="SAM" id="Phobius"/>
    </source>
</evidence>
<dbReference type="GeneID" id="24439471"/>
<reference evidence="3" key="1">
    <citation type="journal article" date="2006" name="PLoS Biol.">
        <title>Macronuclear genome sequence of the ciliate Tetrahymena thermophila, a model eukaryote.</title>
        <authorList>
            <person name="Eisen J.A."/>
            <person name="Coyne R.S."/>
            <person name="Wu M."/>
            <person name="Wu D."/>
            <person name="Thiagarajan M."/>
            <person name="Wortman J.R."/>
            <person name="Badger J.H."/>
            <person name="Ren Q."/>
            <person name="Amedeo P."/>
            <person name="Jones K.M."/>
            <person name="Tallon L.J."/>
            <person name="Delcher A.L."/>
            <person name="Salzberg S.L."/>
            <person name="Silva J.C."/>
            <person name="Haas B.J."/>
            <person name="Majoros W.H."/>
            <person name="Farzad M."/>
            <person name="Carlton J.M."/>
            <person name="Smith R.K. Jr."/>
            <person name="Garg J."/>
            <person name="Pearlman R.E."/>
            <person name="Karrer K.M."/>
            <person name="Sun L."/>
            <person name="Manning G."/>
            <person name="Elde N.C."/>
            <person name="Turkewitz A.P."/>
            <person name="Asai D.J."/>
            <person name="Wilkes D.E."/>
            <person name="Wang Y."/>
            <person name="Cai H."/>
            <person name="Collins K."/>
            <person name="Stewart B.A."/>
            <person name="Lee S.R."/>
            <person name="Wilamowska K."/>
            <person name="Weinberg Z."/>
            <person name="Ruzzo W.L."/>
            <person name="Wloga D."/>
            <person name="Gaertig J."/>
            <person name="Frankel J."/>
            <person name="Tsao C.-C."/>
            <person name="Gorovsky M.A."/>
            <person name="Keeling P.J."/>
            <person name="Waller R.F."/>
            <person name="Patron N.J."/>
            <person name="Cherry J.M."/>
            <person name="Stover N.A."/>
            <person name="Krieger C.J."/>
            <person name="del Toro C."/>
            <person name="Ryder H.F."/>
            <person name="Williamson S.C."/>
            <person name="Barbeau R.A."/>
            <person name="Hamilton E.P."/>
            <person name="Orias E."/>
        </authorList>
    </citation>
    <scope>NUCLEOTIDE SEQUENCE [LARGE SCALE GENOMIC DNA]</scope>
    <source>
        <strain evidence="3">SB210</strain>
    </source>
</reference>
<keyword evidence="1" id="KW-0472">Membrane</keyword>
<dbReference type="EMBL" id="GG662495">
    <property type="protein sequence ID" value="EWS72217.1"/>
    <property type="molecule type" value="Genomic_DNA"/>
</dbReference>
<keyword evidence="1" id="KW-1133">Transmembrane helix</keyword>
<evidence type="ECO:0000313" key="2">
    <source>
        <dbReference type="EMBL" id="EWS72217.1"/>
    </source>
</evidence>
<keyword evidence="3" id="KW-1185">Reference proteome</keyword>
<dbReference type="RefSeq" id="XP_012655260.1">
    <property type="nucleotide sequence ID" value="XM_012799806.1"/>
</dbReference>
<dbReference type="AlphaFoldDB" id="W7X457"/>
<feature type="transmembrane region" description="Helical" evidence="1">
    <location>
        <begin position="43"/>
        <end position="64"/>
    </location>
</feature>
<dbReference type="KEGG" id="tet:TTHERM_000537069"/>
<protein>
    <submittedName>
        <fullName evidence="2">Transmembrane protein, putative</fullName>
    </submittedName>
</protein>
<keyword evidence="1 2" id="KW-0812">Transmembrane</keyword>
<gene>
    <name evidence="2" type="ORF">TTHERM_000537069</name>
</gene>
<sequence length="563" mass="65600">MIEQYLQSIQGMLFLRKFDMFSQPYYHRVDYNQKTKKTSIGGLLSICIVGLSLAYLIYILYLFFSGSYTPSITTLQENQSGLTTQTLNYSPFAFCFRSGGTIITTWKEYFEVYMYLDNNGDTFNTASYFSIKKCEDVLPGFQNLASYYCIDTSEVPTIELKTNQGDPSANIVFNFALFIKNGQSPGSIVNDPNYYMEFAFIYQRFFTDDQKLELVLTRETIVIDPALFVQDQYDATQSQSKVDDGFLLSSWKTYTYISDFRKTQSYLTQASSKVRFQKWTNGANLIRLSQISLNDQLFKQIVSYPKISIVLAQFQSIFSTLLIAGIIAKMGSENKNVEESIEVIMNNYYKKSALEIDQFIEQKKKKKNNKTLFANNQVQADQTSTEEQIKQRLKVKNRLFDLYDFKIMKHYYTDCKRIKDDEPDPQVKGFKKALEKSWSMMNAHQVHLEILKLKTAIQMLLTDKQYASLDFIGRRLFPSEQDINHLEILDKLDENENLRIQKALEYYEELNKIDQPQNPLDQKFKNSLLRQVFEVERKNDEEDALIDSKRLQAMMESGLAKQQ</sequence>
<name>W7X457_TETTS</name>